<keyword evidence="1" id="KW-1185">Reference proteome</keyword>
<reference evidence="1" key="1">
    <citation type="journal article" date="2014" name="Nat. Commun.">
        <title>The tobacco genome sequence and its comparison with those of tomato and potato.</title>
        <authorList>
            <person name="Sierro N."/>
            <person name="Battey J.N."/>
            <person name="Ouadi S."/>
            <person name="Bakaher N."/>
            <person name="Bovet L."/>
            <person name="Willig A."/>
            <person name="Goepfert S."/>
            <person name="Peitsch M.C."/>
            <person name="Ivanov N.V."/>
        </authorList>
    </citation>
    <scope>NUCLEOTIDE SEQUENCE [LARGE SCALE GENOMIC DNA]</scope>
</reference>
<evidence type="ECO:0000313" key="1">
    <source>
        <dbReference type="Proteomes" id="UP000790787"/>
    </source>
</evidence>
<name>A0AC58RPI9_TOBAC</name>
<organism evidence="1 2">
    <name type="scientific">Nicotiana tabacum</name>
    <name type="common">Common tobacco</name>
    <dbReference type="NCBI Taxonomy" id="4097"/>
    <lineage>
        <taxon>Eukaryota</taxon>
        <taxon>Viridiplantae</taxon>
        <taxon>Streptophyta</taxon>
        <taxon>Embryophyta</taxon>
        <taxon>Tracheophyta</taxon>
        <taxon>Spermatophyta</taxon>
        <taxon>Magnoliopsida</taxon>
        <taxon>eudicotyledons</taxon>
        <taxon>Gunneridae</taxon>
        <taxon>Pentapetalae</taxon>
        <taxon>asterids</taxon>
        <taxon>lamiids</taxon>
        <taxon>Solanales</taxon>
        <taxon>Solanaceae</taxon>
        <taxon>Nicotianoideae</taxon>
        <taxon>Nicotianeae</taxon>
        <taxon>Nicotiana</taxon>
    </lineage>
</organism>
<reference evidence="2" key="2">
    <citation type="submission" date="2025-08" db="UniProtKB">
        <authorList>
            <consortium name="RefSeq"/>
        </authorList>
    </citation>
    <scope>IDENTIFICATION</scope>
    <source>
        <tissue evidence="2">Leaf</tissue>
    </source>
</reference>
<accession>A0AC58RPI9</accession>
<protein>
    <submittedName>
        <fullName evidence="2">Uncharacterized protein LOC107799560</fullName>
    </submittedName>
</protein>
<sequence>MVADLGMLTNVKDISPTRDKRVHLPNGDCTIVSHDAYVLQVPYPGLISLSVELSGQFLWDTLMSLRDTSFMILDRHKFFVNRDEVFGESVFPFQAINDDLRKQINPCIHSTTDDHFGFEGANRDIHIPATEQLYMSDKNAYDIIPSIEHLHDSDSIEHDLHTEDQPYTTTESTSPIISDSEVITSFPTPHIAETYPNSLRRSQRESKEPIWLTYYDTIRKLVNTVLYPIQNYVSYDNLSPSYQAYLGIFSSVVDPRIFQEASKDARWVEVMQIELQALQDNKTWELVPLPQGKTTIGCKWVYKVKLKANRDVERFKARLVAKGYNQREGLDYNETFSTVVKITTVRTVISLVAMQN</sequence>
<proteinExistence type="predicted"/>
<dbReference type="RefSeq" id="XP_075074660.1">
    <property type="nucleotide sequence ID" value="XM_075218559.1"/>
</dbReference>
<gene>
    <name evidence="2" type="primary">LOC107799560</name>
</gene>
<dbReference type="Proteomes" id="UP000790787">
    <property type="component" value="Chromosome 7"/>
</dbReference>
<evidence type="ECO:0000313" key="2">
    <source>
        <dbReference type="RefSeq" id="XP_075074660.1"/>
    </source>
</evidence>